<dbReference type="EMBL" id="CP101987">
    <property type="protein sequence ID" value="UUI71459.1"/>
    <property type="molecule type" value="Genomic_DNA"/>
</dbReference>
<dbReference type="Gene3D" id="1.10.287.1080">
    <property type="entry name" value="MazG-like"/>
    <property type="match status" value="1"/>
</dbReference>
<sequence length="115" mass="12567">MAEIAELTAAVREFSQERDWEQFHDPKSLVLALVGEVGELAELFQWVPAAEAAERFSAPERRARAAEEMADVLVYLVRLADVLGVDLGAAARAKLADSHRRFPAAAHHGVAPHKA</sequence>
<dbReference type="RefSeq" id="WP_227575257.1">
    <property type="nucleotide sequence ID" value="NZ_CP101987.1"/>
</dbReference>
<dbReference type="InterPro" id="IPR025984">
    <property type="entry name" value="DCTPP"/>
</dbReference>
<dbReference type="Proteomes" id="UP001316384">
    <property type="component" value="Chromosome"/>
</dbReference>
<proteinExistence type="predicted"/>
<evidence type="ECO:0000313" key="2">
    <source>
        <dbReference type="Proteomes" id="UP001316384"/>
    </source>
</evidence>
<organism evidence="1 2">
    <name type="scientific">Cellulomonas xiejunii</name>
    <dbReference type="NCBI Taxonomy" id="2968083"/>
    <lineage>
        <taxon>Bacteria</taxon>
        <taxon>Bacillati</taxon>
        <taxon>Actinomycetota</taxon>
        <taxon>Actinomycetes</taxon>
        <taxon>Micrococcales</taxon>
        <taxon>Cellulomonadaceae</taxon>
        <taxon>Cellulomonas</taxon>
    </lineage>
</organism>
<dbReference type="Pfam" id="PF12643">
    <property type="entry name" value="MazG-like"/>
    <property type="match status" value="1"/>
</dbReference>
<dbReference type="PANTHER" id="PTHR46523">
    <property type="entry name" value="DCTP PYROPHOSPHATASE 1"/>
    <property type="match status" value="1"/>
</dbReference>
<dbReference type="PIRSF" id="PIRSF029826">
    <property type="entry name" value="UCP029826_pph"/>
    <property type="match status" value="1"/>
</dbReference>
<keyword evidence="2" id="KW-1185">Reference proteome</keyword>
<protein>
    <submittedName>
        <fullName evidence="1">Nucleotide pyrophosphohydrolase</fullName>
    </submittedName>
</protein>
<evidence type="ECO:0000313" key="1">
    <source>
        <dbReference type="EMBL" id="UUI71459.1"/>
    </source>
</evidence>
<accession>A0ABY5KME1</accession>
<gene>
    <name evidence="1" type="ORF">NP048_16950</name>
</gene>
<dbReference type="SUPFAM" id="SSF101386">
    <property type="entry name" value="all-alpha NTP pyrophosphatases"/>
    <property type="match status" value="1"/>
</dbReference>
<name>A0ABY5KME1_9CELL</name>
<reference evidence="1 2" key="1">
    <citation type="submission" date="2022-07" db="EMBL/GenBank/DDBJ databases">
        <title>Novel species in genus cellulomonas.</title>
        <authorList>
            <person name="Ye L."/>
        </authorList>
    </citation>
    <scope>NUCLEOTIDE SEQUENCE [LARGE SCALE GENOMIC DNA]</scope>
    <source>
        <strain evidence="2">zg-B89</strain>
    </source>
</reference>
<dbReference type="PANTHER" id="PTHR46523:SF1">
    <property type="entry name" value="DCTP PYROPHOSPHATASE 1"/>
    <property type="match status" value="1"/>
</dbReference>
<dbReference type="InterPro" id="IPR052555">
    <property type="entry name" value="dCTP_Pyrophosphatase"/>
</dbReference>
<dbReference type="CDD" id="cd11537">
    <property type="entry name" value="NTP-PPase_RS21-C6_like"/>
    <property type="match status" value="1"/>
</dbReference>